<evidence type="ECO:0000256" key="4">
    <source>
        <dbReference type="ARBA" id="ARBA00022679"/>
    </source>
</evidence>
<gene>
    <name evidence="13" type="primary">LOC108253536</name>
</gene>
<evidence type="ECO:0000259" key="11">
    <source>
        <dbReference type="Pfam" id="PF02768"/>
    </source>
</evidence>
<dbReference type="PANTHER" id="PTHR30478:SF0">
    <property type="entry name" value="BETA SLIDING CLAMP"/>
    <property type="match status" value="1"/>
</dbReference>
<protein>
    <submittedName>
        <fullName evidence="13">Uncharacterized protein LOC108253536</fullName>
    </submittedName>
</protein>
<keyword evidence="4" id="KW-0808">Transferase</keyword>
<dbReference type="NCBIfam" id="TIGR00663">
    <property type="entry name" value="dnan"/>
    <property type="match status" value="1"/>
</dbReference>
<evidence type="ECO:0000259" key="9">
    <source>
        <dbReference type="Pfam" id="PF00712"/>
    </source>
</evidence>
<evidence type="ECO:0000256" key="7">
    <source>
        <dbReference type="ARBA" id="ARBA00022932"/>
    </source>
</evidence>
<keyword evidence="3" id="KW-0963">Cytoplasm</keyword>
<evidence type="ECO:0000256" key="6">
    <source>
        <dbReference type="ARBA" id="ARBA00022705"/>
    </source>
</evidence>
<dbReference type="KEGG" id="dci:108253536"/>
<dbReference type="Pfam" id="PF00712">
    <property type="entry name" value="DNA_pol3_beta"/>
    <property type="match status" value="1"/>
</dbReference>
<feature type="domain" description="DNA polymerase III beta sliding clamp N-terminal" evidence="9">
    <location>
        <begin position="10"/>
        <end position="124"/>
    </location>
</feature>
<keyword evidence="8" id="KW-0238">DNA-binding</keyword>
<keyword evidence="12" id="KW-1185">Reference proteome</keyword>
<evidence type="ECO:0000259" key="10">
    <source>
        <dbReference type="Pfam" id="PF02767"/>
    </source>
</evidence>
<dbReference type="GO" id="GO:0008408">
    <property type="term" value="F:3'-5' exonuclease activity"/>
    <property type="evidence" value="ECO:0007669"/>
    <property type="project" value="InterPro"/>
</dbReference>
<evidence type="ECO:0000313" key="12">
    <source>
        <dbReference type="Proteomes" id="UP000079169"/>
    </source>
</evidence>
<dbReference type="CDD" id="cd00140">
    <property type="entry name" value="beta_clamp"/>
    <property type="match status" value="1"/>
</dbReference>
<evidence type="ECO:0000256" key="1">
    <source>
        <dbReference type="ARBA" id="ARBA00004496"/>
    </source>
</evidence>
<keyword evidence="7" id="KW-0239">DNA-directed DNA polymerase</keyword>
<evidence type="ECO:0000256" key="8">
    <source>
        <dbReference type="ARBA" id="ARBA00023125"/>
    </source>
</evidence>
<keyword evidence="5" id="KW-0548">Nucleotidyltransferase</keyword>
<evidence type="ECO:0000256" key="2">
    <source>
        <dbReference type="ARBA" id="ARBA00010752"/>
    </source>
</evidence>
<dbReference type="RefSeq" id="XP_017303167.1">
    <property type="nucleotide sequence ID" value="XM_017447678.2"/>
</dbReference>
<dbReference type="InterPro" id="IPR046938">
    <property type="entry name" value="DNA_clamp_sf"/>
</dbReference>
<dbReference type="PIRSF" id="PIRSF000804">
    <property type="entry name" value="DNA_pol_III_b"/>
    <property type="match status" value="1"/>
</dbReference>
<dbReference type="InterPro" id="IPR022635">
    <property type="entry name" value="DNA_polIII_beta_C"/>
</dbReference>
<feature type="domain" description="DNA polymerase III beta sliding clamp central" evidence="10">
    <location>
        <begin position="135"/>
        <end position="248"/>
    </location>
</feature>
<name>A0A1S4EM35_DIACI</name>
<dbReference type="PANTHER" id="PTHR30478">
    <property type="entry name" value="DNA POLYMERASE III SUBUNIT BETA"/>
    <property type="match status" value="1"/>
</dbReference>
<dbReference type="SUPFAM" id="SSF55979">
    <property type="entry name" value="DNA clamp"/>
    <property type="match status" value="3"/>
</dbReference>
<evidence type="ECO:0000256" key="5">
    <source>
        <dbReference type="ARBA" id="ARBA00022695"/>
    </source>
</evidence>
<dbReference type="GO" id="GO:0003677">
    <property type="term" value="F:DNA binding"/>
    <property type="evidence" value="ECO:0007669"/>
    <property type="project" value="UniProtKB-KW"/>
</dbReference>
<dbReference type="Pfam" id="PF02767">
    <property type="entry name" value="DNA_pol3_beta_2"/>
    <property type="match status" value="1"/>
</dbReference>
<evidence type="ECO:0000313" key="13">
    <source>
        <dbReference type="RefSeq" id="XP_017303167.1"/>
    </source>
</evidence>
<proteinExistence type="inferred from homology"/>
<organism evidence="12 13">
    <name type="scientific">Diaphorina citri</name>
    <name type="common">Asian citrus psyllid</name>
    <dbReference type="NCBI Taxonomy" id="121845"/>
    <lineage>
        <taxon>Eukaryota</taxon>
        <taxon>Metazoa</taxon>
        <taxon>Ecdysozoa</taxon>
        <taxon>Arthropoda</taxon>
        <taxon>Hexapoda</taxon>
        <taxon>Insecta</taxon>
        <taxon>Pterygota</taxon>
        <taxon>Neoptera</taxon>
        <taxon>Paraneoptera</taxon>
        <taxon>Hemiptera</taxon>
        <taxon>Sternorrhyncha</taxon>
        <taxon>Psylloidea</taxon>
        <taxon>Psyllidae</taxon>
        <taxon>Diaphorininae</taxon>
        <taxon>Diaphorina</taxon>
    </lineage>
</organism>
<dbReference type="GeneID" id="108253536"/>
<sequence length="373" mass="42899">MNVMQLVVNTEKNAILHPLQMVISIVEKKNILPILSNILVCKNSEKISFLSTDTEVQITTYTAVGYGNSSINIIVAARKFIDILRSLPETEKVTIYIENKHMFIKSGKSKFTLQTLDAKEYPIMTLNSKYDFEFTLSQKTLKCILNMVYFSIAQQDIRYYLNGLLLSFQKKNIIAVSSDGHRLTYYQVNIDKKFSSCSDIIIPRKTVFTLQRLLENKENPVELKISNNQIKIIFSNIEIISKLIDGKFLDYKYVISNKYEKSFLVNRNKLLRSLQRISIISNDKLKGVRLVIKPNYLKITVSSSNREKASEELEINYNGKDVDIGLNISYLIEILNNLKNENIIISLSDSKSSVLISIPEDNNFQYTLMPMRI</sequence>
<keyword evidence="6" id="KW-0235">DNA replication</keyword>
<accession>A0A1S4EM35</accession>
<evidence type="ECO:0000256" key="3">
    <source>
        <dbReference type="ARBA" id="ARBA00022490"/>
    </source>
</evidence>
<dbReference type="GO" id="GO:0005737">
    <property type="term" value="C:cytoplasm"/>
    <property type="evidence" value="ECO:0007669"/>
    <property type="project" value="UniProtKB-SubCell"/>
</dbReference>
<dbReference type="GO" id="GO:0006271">
    <property type="term" value="P:DNA strand elongation involved in DNA replication"/>
    <property type="evidence" value="ECO:0007669"/>
    <property type="project" value="TreeGrafter"/>
</dbReference>
<comment type="similarity">
    <text evidence="2">Belongs to the beta sliding clamp family.</text>
</comment>
<dbReference type="PaxDb" id="121845-A0A1S4EM35"/>
<dbReference type="GO" id="GO:0009360">
    <property type="term" value="C:DNA polymerase III complex"/>
    <property type="evidence" value="ECO:0007669"/>
    <property type="project" value="InterPro"/>
</dbReference>
<dbReference type="Pfam" id="PF02768">
    <property type="entry name" value="DNA_pol3_beta_3"/>
    <property type="match status" value="1"/>
</dbReference>
<dbReference type="AlphaFoldDB" id="A0A1S4EM35"/>
<dbReference type="InterPro" id="IPR001001">
    <property type="entry name" value="DNA_polIII_beta"/>
</dbReference>
<dbReference type="SMART" id="SM00480">
    <property type="entry name" value="POL3Bc"/>
    <property type="match status" value="1"/>
</dbReference>
<dbReference type="GO" id="GO:0003887">
    <property type="term" value="F:DNA-directed DNA polymerase activity"/>
    <property type="evidence" value="ECO:0007669"/>
    <property type="project" value="UniProtKB-KW"/>
</dbReference>
<dbReference type="Gene3D" id="3.70.10.10">
    <property type="match status" value="1"/>
</dbReference>
<comment type="subcellular location">
    <subcellularLocation>
        <location evidence="1">Cytoplasm</location>
    </subcellularLocation>
</comment>
<reference evidence="13" key="1">
    <citation type="submission" date="2025-08" db="UniProtKB">
        <authorList>
            <consortium name="RefSeq"/>
        </authorList>
    </citation>
    <scope>IDENTIFICATION</scope>
</reference>
<feature type="domain" description="DNA polymerase III beta sliding clamp C-terminal" evidence="11">
    <location>
        <begin position="254"/>
        <end position="372"/>
    </location>
</feature>
<dbReference type="Gene3D" id="3.10.150.10">
    <property type="entry name" value="DNA Polymerase III, subunit A, domain 2"/>
    <property type="match status" value="1"/>
</dbReference>
<dbReference type="Proteomes" id="UP000079169">
    <property type="component" value="Unplaced"/>
</dbReference>
<dbReference type="InterPro" id="IPR022637">
    <property type="entry name" value="DNA_polIII_beta_cen"/>
</dbReference>
<dbReference type="InterPro" id="IPR022634">
    <property type="entry name" value="DNA_polIII_beta_N"/>
</dbReference>